<keyword evidence="3" id="KW-1185">Reference proteome</keyword>
<accession>A0A4S8QH73</accession>
<comment type="caution">
    <text evidence="2">The sequence shown here is derived from an EMBL/GenBank/DDBJ whole genome shotgun (WGS) entry which is preliminary data.</text>
</comment>
<feature type="compositionally biased region" description="Basic and acidic residues" evidence="1">
    <location>
        <begin position="225"/>
        <end position="234"/>
    </location>
</feature>
<sequence length="490" mass="56626">MLRRLMAARGYENRRQESPISPFMPTQDLGKPTRGGLCEHSDDSNPHTCRLGMGTGPVAERVANNGSSSSNTSVGNSDISISARLIDARLKLKFDVLNLIGQLLKDRNQTQAIRLRLKFDHLQVGIAETESRIERLRTENLRIENLRIERAELDMELREARAQLASIDADLASDEMADGEVGENEIDEDEIDEDEMDEDEMDEDEMDEDEMDENETLENDVSGENWREKNKKGEDEPEGGIEDHKIDEYQKEEGEISDEMEDKKWDEYEMDDHRTKRHKRDENQGRDKDDDKKEVLFSWHREAIRKELDDELEKAFRKNKKLDLQEKKDEHWSKKRKSEDQGERSDTSNPIPSSPDVKFDNSEIAWIDTVPLLRELNTHLAGYKVDRSAEDMMDIRSWIDKGFDTGIRRLLRNQPIADILGSWDNRYEKEGLNNILRSVVLVYDSIEDLHTLRAHYDRILGEAVLELHSGAKVQDSGRNNQETDFGKSAL</sequence>
<dbReference type="OrthoDB" id="3547255at2759"/>
<evidence type="ECO:0000256" key="1">
    <source>
        <dbReference type="SAM" id="MobiDB-lite"/>
    </source>
</evidence>
<feature type="region of interest" description="Disordered" evidence="1">
    <location>
        <begin position="1"/>
        <end position="27"/>
    </location>
</feature>
<dbReference type="EMBL" id="PQXL01000933">
    <property type="protein sequence ID" value="THV43770.1"/>
    <property type="molecule type" value="Genomic_DNA"/>
</dbReference>
<feature type="compositionally biased region" description="Basic and acidic residues" evidence="1">
    <location>
        <begin position="241"/>
        <end position="254"/>
    </location>
</feature>
<name>A0A4S8QH73_9HELO</name>
<feature type="region of interest" description="Disordered" evidence="1">
    <location>
        <begin position="169"/>
        <end position="294"/>
    </location>
</feature>
<feature type="compositionally biased region" description="Acidic residues" evidence="1">
    <location>
        <begin position="171"/>
        <end position="218"/>
    </location>
</feature>
<feature type="region of interest" description="Disordered" evidence="1">
    <location>
        <begin position="327"/>
        <end position="356"/>
    </location>
</feature>
<dbReference type="Proteomes" id="UP000308671">
    <property type="component" value="Unassembled WGS sequence"/>
</dbReference>
<proteinExistence type="predicted"/>
<protein>
    <submittedName>
        <fullName evidence="2">Uncharacterized protein</fullName>
    </submittedName>
</protein>
<feature type="compositionally biased region" description="Basic and acidic residues" evidence="1">
    <location>
        <begin position="327"/>
        <end position="346"/>
    </location>
</feature>
<reference evidence="2 3" key="1">
    <citation type="submission" date="2017-12" db="EMBL/GenBank/DDBJ databases">
        <title>Comparative genomics of Botrytis spp.</title>
        <authorList>
            <person name="Valero-Jimenez C.A."/>
            <person name="Tapia P."/>
            <person name="Veloso J."/>
            <person name="Silva-Moreno E."/>
            <person name="Staats M."/>
            <person name="Valdes J.H."/>
            <person name="Van Kan J.A.L."/>
        </authorList>
    </citation>
    <scope>NUCLEOTIDE SEQUENCE [LARGE SCALE GENOMIC DNA]</scope>
    <source>
        <strain evidence="2 3">MUCL435</strain>
    </source>
</reference>
<dbReference type="AlphaFoldDB" id="A0A4S8QH73"/>
<feature type="compositionally biased region" description="Basic and acidic residues" evidence="1">
    <location>
        <begin position="261"/>
        <end position="294"/>
    </location>
</feature>
<gene>
    <name evidence="2" type="ORF">BGAL_0938g00010</name>
</gene>
<evidence type="ECO:0000313" key="2">
    <source>
        <dbReference type="EMBL" id="THV43770.1"/>
    </source>
</evidence>
<organism evidence="2 3">
    <name type="scientific">Botrytis galanthina</name>
    <dbReference type="NCBI Taxonomy" id="278940"/>
    <lineage>
        <taxon>Eukaryota</taxon>
        <taxon>Fungi</taxon>
        <taxon>Dikarya</taxon>
        <taxon>Ascomycota</taxon>
        <taxon>Pezizomycotina</taxon>
        <taxon>Leotiomycetes</taxon>
        <taxon>Helotiales</taxon>
        <taxon>Sclerotiniaceae</taxon>
        <taxon>Botrytis</taxon>
    </lineage>
</organism>
<evidence type="ECO:0000313" key="3">
    <source>
        <dbReference type="Proteomes" id="UP000308671"/>
    </source>
</evidence>